<feature type="transmembrane region" description="Helical" evidence="1">
    <location>
        <begin position="96"/>
        <end position="118"/>
    </location>
</feature>
<protein>
    <submittedName>
        <fullName evidence="2">Uncharacterized protein</fullName>
    </submittedName>
</protein>
<organism evidence="2 3">
    <name type="scientific">Halomonas gemina</name>
    <dbReference type="NCBI Taxonomy" id="2945105"/>
    <lineage>
        <taxon>Bacteria</taxon>
        <taxon>Pseudomonadati</taxon>
        <taxon>Pseudomonadota</taxon>
        <taxon>Gammaproteobacteria</taxon>
        <taxon>Oceanospirillales</taxon>
        <taxon>Halomonadaceae</taxon>
        <taxon>Halomonas</taxon>
    </lineage>
</organism>
<dbReference type="RefSeq" id="WP_250063884.1">
    <property type="nucleotide sequence ID" value="NZ_JAMJPK010000012.1"/>
</dbReference>
<evidence type="ECO:0000313" key="3">
    <source>
        <dbReference type="Proteomes" id="UP001165369"/>
    </source>
</evidence>
<keyword evidence="1" id="KW-0812">Transmembrane</keyword>
<gene>
    <name evidence="2" type="ORF">M8009_18445</name>
</gene>
<accession>A0ABT0T646</accession>
<keyword evidence="1" id="KW-1133">Transmembrane helix</keyword>
<name>A0ABT0T646_9GAMM</name>
<dbReference type="EMBL" id="JAMJPK010000012">
    <property type="protein sequence ID" value="MCL7942262.1"/>
    <property type="molecule type" value="Genomic_DNA"/>
</dbReference>
<sequence length="139" mass="15925">MEIFVSVISTVSGLMTIFGITGIISWSLTKEVGQSVSQASMSIFAKSFKLALCAVFLLLFLSVLRQIHFAIVLNIGKGWMPWSIRHPEFWWKDSGWHAYLISYFISVFIGIPLFSLIISSIYTWSLAPFCVFWKYLRNQ</sequence>
<feature type="transmembrane region" description="Helical" evidence="1">
    <location>
        <begin position="6"/>
        <end position="29"/>
    </location>
</feature>
<keyword evidence="1" id="KW-0472">Membrane</keyword>
<feature type="transmembrane region" description="Helical" evidence="1">
    <location>
        <begin position="50"/>
        <end position="76"/>
    </location>
</feature>
<reference evidence="2" key="1">
    <citation type="submission" date="2022-05" db="EMBL/GenBank/DDBJ databases">
        <title>Halomonas geminus sp. nov. and Halomonas llamarensis sp. nov. isolated from high-altitude salars of the Atacama Desert.</title>
        <authorList>
            <person name="Hintersatz C."/>
            <person name="Rojas L.A."/>
            <person name="Wei T.-S."/>
            <person name="Kutschke S."/>
            <person name="Lehmann F."/>
            <person name="Jain R."/>
            <person name="Pollmann K."/>
        </authorList>
    </citation>
    <scope>NUCLEOTIDE SEQUENCE</scope>
    <source>
        <strain evidence="2">ATCH28</strain>
    </source>
</reference>
<dbReference type="Proteomes" id="UP001165369">
    <property type="component" value="Unassembled WGS sequence"/>
</dbReference>
<keyword evidence="3" id="KW-1185">Reference proteome</keyword>
<evidence type="ECO:0000256" key="1">
    <source>
        <dbReference type="SAM" id="Phobius"/>
    </source>
</evidence>
<proteinExistence type="predicted"/>
<comment type="caution">
    <text evidence="2">The sequence shown here is derived from an EMBL/GenBank/DDBJ whole genome shotgun (WGS) entry which is preliminary data.</text>
</comment>
<evidence type="ECO:0000313" key="2">
    <source>
        <dbReference type="EMBL" id="MCL7942262.1"/>
    </source>
</evidence>